<reference evidence="4" key="1">
    <citation type="submission" date="2021-01" db="EMBL/GenBank/DDBJ databases">
        <authorList>
            <person name="Corre E."/>
            <person name="Pelletier E."/>
            <person name="Niang G."/>
            <person name="Scheremetjew M."/>
            <person name="Finn R."/>
            <person name="Kale V."/>
            <person name="Holt S."/>
            <person name="Cochrane G."/>
            <person name="Meng A."/>
            <person name="Brown T."/>
            <person name="Cohen L."/>
        </authorList>
    </citation>
    <scope>NUCLEOTIDE SEQUENCE</scope>
    <source>
        <strain evidence="4">CCMP1594</strain>
    </source>
</reference>
<accession>A0A7S4GPA4</accession>
<gene>
    <name evidence="4" type="ORF">EGYM00163_LOCUS52091</name>
</gene>
<evidence type="ECO:0000256" key="3">
    <source>
        <dbReference type="ARBA" id="ARBA00023004"/>
    </source>
</evidence>
<evidence type="ECO:0000313" key="4">
    <source>
        <dbReference type="EMBL" id="CAE0842864.1"/>
    </source>
</evidence>
<dbReference type="SUPFAM" id="SSF51197">
    <property type="entry name" value="Clavaminate synthase-like"/>
    <property type="match status" value="1"/>
</dbReference>
<proteinExistence type="predicted"/>
<name>A0A7S4GPA4_9EUGL</name>
<dbReference type="PANTHER" id="PTHR20883">
    <property type="entry name" value="PHYTANOYL-COA DIOXYGENASE DOMAIN CONTAINING 1"/>
    <property type="match status" value="1"/>
</dbReference>
<protein>
    <submittedName>
        <fullName evidence="4">Uncharacterized protein</fullName>
    </submittedName>
</protein>
<dbReference type="GO" id="GO:0046872">
    <property type="term" value="F:metal ion binding"/>
    <property type="evidence" value="ECO:0007669"/>
    <property type="project" value="UniProtKB-KW"/>
</dbReference>
<comment type="cofactor">
    <cofactor evidence="1">
        <name>Fe cation</name>
        <dbReference type="ChEBI" id="CHEBI:24875"/>
    </cofactor>
</comment>
<dbReference type="EMBL" id="HBJA01152254">
    <property type="protein sequence ID" value="CAE0842864.1"/>
    <property type="molecule type" value="Transcribed_RNA"/>
</dbReference>
<dbReference type="Pfam" id="PF05721">
    <property type="entry name" value="PhyH"/>
    <property type="match status" value="1"/>
</dbReference>
<keyword evidence="3" id="KW-0408">Iron</keyword>
<dbReference type="AlphaFoldDB" id="A0A7S4GPA4"/>
<sequence>MPSIGEHLQTSYYLYQKKAPCIVCTCCARAQQKPITQNKYGVQCASCLCPGLNVKPKQGDTASCTGCLGAQEWLKARMEFGSLGNFAASLLCATKMEVVLEAMIVRVTEVQGGWRSHASDPLCASGSLTMLSAAQIQQFHSVGYLCLPRLIAPDLAIRIRDRFGGLFAGKFETGVYPDEWHWREGLSFPSAAREIVNGWKCDRLVASMALSEALGGLASQLMGWEQGARIAQDDVLWKPPGARGIGYHQDSAYISTQFLPYENNSVTVWIALDEATPENGAVEYALGSHKWRAQATETATDSSFHTDSDHRAAVHAAAKAVGIDSNNVQFEMPSVPLGGCLLHHGDTWHGSGPNRSPETHRRALAVHLLRRDVQFRGEPAPDYIYGRYALHGSTQVDETFFPVVYAPDGYRSPQLSTACSEDVSLLVGA</sequence>
<dbReference type="PANTHER" id="PTHR20883:SF15">
    <property type="entry name" value="PHYTANOYL-COA DIOXYGENASE DOMAIN-CONTAINING PROTEIN 1"/>
    <property type="match status" value="1"/>
</dbReference>
<keyword evidence="2" id="KW-0479">Metal-binding</keyword>
<organism evidence="4">
    <name type="scientific">Eutreptiella gymnastica</name>
    <dbReference type="NCBI Taxonomy" id="73025"/>
    <lineage>
        <taxon>Eukaryota</taxon>
        <taxon>Discoba</taxon>
        <taxon>Euglenozoa</taxon>
        <taxon>Euglenida</taxon>
        <taxon>Spirocuta</taxon>
        <taxon>Euglenophyceae</taxon>
        <taxon>Eutreptiales</taxon>
        <taxon>Eutreptiaceae</taxon>
        <taxon>Eutreptiella</taxon>
    </lineage>
</organism>
<evidence type="ECO:0000256" key="1">
    <source>
        <dbReference type="ARBA" id="ARBA00001962"/>
    </source>
</evidence>
<dbReference type="Gene3D" id="2.60.120.620">
    <property type="entry name" value="q2cbj1_9rhob like domain"/>
    <property type="match status" value="1"/>
</dbReference>
<dbReference type="InterPro" id="IPR008775">
    <property type="entry name" value="Phytyl_CoA_dOase-like"/>
</dbReference>
<evidence type="ECO:0000256" key="2">
    <source>
        <dbReference type="ARBA" id="ARBA00022723"/>
    </source>
</evidence>